<gene>
    <name evidence="2" type="primary">ORF10056</name>
</gene>
<keyword evidence="1" id="KW-1133">Transmembrane helix</keyword>
<proteinExistence type="predicted"/>
<protein>
    <submittedName>
        <fullName evidence="2">Uncharacterized protein</fullName>
    </submittedName>
</protein>
<reference evidence="2" key="1">
    <citation type="submission" date="2014-12" db="EMBL/GenBank/DDBJ databases">
        <title>Insight into the proteome of Arion vulgaris.</title>
        <authorList>
            <person name="Aradska J."/>
            <person name="Bulat T."/>
            <person name="Smidak R."/>
            <person name="Sarate P."/>
            <person name="Gangsoo J."/>
            <person name="Sialana F."/>
            <person name="Bilban M."/>
            <person name="Lubec G."/>
        </authorList>
    </citation>
    <scope>NUCLEOTIDE SEQUENCE</scope>
    <source>
        <tissue evidence="2">Skin</tissue>
    </source>
</reference>
<accession>A0A0B6Y218</accession>
<feature type="non-terminal residue" evidence="2">
    <location>
        <position position="1"/>
    </location>
</feature>
<feature type="transmembrane region" description="Helical" evidence="1">
    <location>
        <begin position="14"/>
        <end position="35"/>
    </location>
</feature>
<organism evidence="2">
    <name type="scientific">Arion vulgaris</name>
    <dbReference type="NCBI Taxonomy" id="1028688"/>
    <lineage>
        <taxon>Eukaryota</taxon>
        <taxon>Metazoa</taxon>
        <taxon>Spiralia</taxon>
        <taxon>Lophotrochozoa</taxon>
        <taxon>Mollusca</taxon>
        <taxon>Gastropoda</taxon>
        <taxon>Heterobranchia</taxon>
        <taxon>Euthyneura</taxon>
        <taxon>Panpulmonata</taxon>
        <taxon>Eupulmonata</taxon>
        <taxon>Stylommatophora</taxon>
        <taxon>Helicina</taxon>
        <taxon>Arionoidea</taxon>
        <taxon>Arionidae</taxon>
        <taxon>Arion</taxon>
    </lineage>
</organism>
<sequence>HIYIYVSGTSQLKLGVFSVPTASVNLALEILLLITSEGKDIFFMRLLYQTVMSLTCGMKLNSCFNL</sequence>
<keyword evidence="1" id="KW-0812">Transmembrane</keyword>
<name>A0A0B6Y218_9EUPU</name>
<evidence type="ECO:0000256" key="1">
    <source>
        <dbReference type="SAM" id="Phobius"/>
    </source>
</evidence>
<dbReference type="EMBL" id="HACG01003308">
    <property type="protein sequence ID" value="CEK50173.1"/>
    <property type="molecule type" value="Transcribed_RNA"/>
</dbReference>
<dbReference type="AlphaFoldDB" id="A0A0B6Y218"/>
<keyword evidence="1" id="KW-0472">Membrane</keyword>
<evidence type="ECO:0000313" key="2">
    <source>
        <dbReference type="EMBL" id="CEK50173.1"/>
    </source>
</evidence>